<reference evidence="2 3" key="1">
    <citation type="submission" date="2016-01" db="EMBL/GenBank/DDBJ databases">
        <authorList>
            <person name="Oliw E.H."/>
        </authorList>
    </citation>
    <scope>NUCLEOTIDE SEQUENCE [LARGE SCALE GENOMIC DNA]</scope>
    <source>
        <strain evidence="2">LMG 27134</strain>
    </source>
</reference>
<feature type="region of interest" description="Disordered" evidence="1">
    <location>
        <begin position="1"/>
        <end position="23"/>
    </location>
</feature>
<sequence length="87" mass="9863">MSVQRNEHLTATDPANDDQDDVFTLSGAKMPETDALAHCTFGLRPRPPELMRQRVGYELAGESQTWPRRSNSMRSMREENVSKGISR</sequence>
<dbReference type="EMBL" id="FCOK02000010">
    <property type="protein sequence ID" value="SAL26965.1"/>
    <property type="molecule type" value="Genomic_DNA"/>
</dbReference>
<proteinExistence type="predicted"/>
<evidence type="ECO:0000313" key="2">
    <source>
        <dbReference type="EMBL" id="SAL26965.1"/>
    </source>
</evidence>
<feature type="compositionally biased region" description="Basic and acidic residues" evidence="1">
    <location>
        <begin position="1"/>
        <end position="10"/>
    </location>
</feature>
<evidence type="ECO:0000313" key="3">
    <source>
        <dbReference type="Proteomes" id="UP000054683"/>
    </source>
</evidence>
<dbReference type="AlphaFoldDB" id="A0A158G4E5"/>
<gene>
    <name evidence="2" type="ORF">AWB69_02036</name>
</gene>
<organism evidence="2 3">
    <name type="scientific">Caballeronia udeis</name>
    <dbReference type="NCBI Taxonomy" id="1232866"/>
    <lineage>
        <taxon>Bacteria</taxon>
        <taxon>Pseudomonadati</taxon>
        <taxon>Pseudomonadota</taxon>
        <taxon>Betaproteobacteria</taxon>
        <taxon>Burkholderiales</taxon>
        <taxon>Burkholderiaceae</taxon>
        <taxon>Caballeronia</taxon>
    </lineage>
</organism>
<evidence type="ECO:0000256" key="1">
    <source>
        <dbReference type="SAM" id="MobiDB-lite"/>
    </source>
</evidence>
<dbReference type="Proteomes" id="UP000054683">
    <property type="component" value="Unassembled WGS sequence"/>
</dbReference>
<feature type="region of interest" description="Disordered" evidence="1">
    <location>
        <begin position="61"/>
        <end position="87"/>
    </location>
</feature>
<accession>A0A158G4E5</accession>
<protein>
    <submittedName>
        <fullName evidence="2">Uncharacterized protein</fullName>
    </submittedName>
</protein>
<name>A0A158G4E5_9BURK</name>